<feature type="compositionally biased region" description="Basic and acidic residues" evidence="1">
    <location>
        <begin position="1225"/>
        <end position="1235"/>
    </location>
</feature>
<feature type="region of interest" description="Disordered" evidence="1">
    <location>
        <begin position="1179"/>
        <end position="1286"/>
    </location>
</feature>
<dbReference type="InterPro" id="IPR028889">
    <property type="entry name" value="USP"/>
</dbReference>
<dbReference type="InterPro" id="IPR038765">
    <property type="entry name" value="Papain-like_cys_pep_sf"/>
</dbReference>
<dbReference type="GO" id="GO:0005634">
    <property type="term" value="C:nucleus"/>
    <property type="evidence" value="ECO:0007669"/>
    <property type="project" value="TreeGrafter"/>
</dbReference>
<sequence length="1286" mass="142153">MFGNLFEDEEGGVLTEPPGPPGARKCGPKPPPPPRRGTGLCGIRNQGATCYLNSLLQTLLFTPEFRESLFQLGPEELGRLEDKDKPGAKVRVIPIQLQRLFAKLLLVDQEAYSTTELTDSFGWTNNEELQQHDVQELSRILFSAIESSLVGTSGQELIANLYHGTLVNQIICGVCGRISKREEDFQDLTVAVAGYPSLQHVLTDQYVEMERLEGKNQYRCEQCNKLVNARKGARLKKLPPILSFSLLRFSYDYVKWERYKETGKFTFPKELDMAAFCQDADQEKDTMYELFSVVIHKGSAHGGHYHAYIRDVDRLGVWIPPEEQEVAIPTDPSTGKVDYIEVSNPTQLLKAILQQEGEGGTTVDKLSQALMAQTGVSWNKRFKKQYGPITRFLKKYEDIFELNPVVNWVSLKELTSPANEPDTTATNTATSSLSSEDRCKKGETLLAQECSCLAAEGKCNCGVGEETRTPAMTNSTENDAKRPAGPSEVLNCWFDFNDSRVRPIPESEIDTQYQGKESAYMLFYRRKSLARPQEAKGLPTYGMQPWQLAEVIEENSRLQKEREEYDTAVNTISIDVLVSHEYMYQGGALQTLPGCHSNVMRLTLDRRKSVGDLKVSIQEMLGSLWAGPMCLHISKQLPAGIHLYDFVSEDDSRRVQDAGIAEGTQLFVWDGHQVGGLAVPSGERWEPVLISVIHGSGAGCHSNTSRGFPKCSALGEVRVLVSELTNIPVQSLVVTKLADKTGDTGENHPSVLLHNSQDGSSLQVLGFQDGDRLLAETKTSRRKRGGSPEVQTQGQSGVSQVTLSVEEHCSGSNMSANITIDTQETIGTVKTLALSQFELDDFQGDCHLRILNTQGTGPPLYEDQTVESVSLRTDARLRLQPGKAPATHQMVLYVSMLPSVDDVADFEVLTDKKATVGDCLRQTCAQAGIPPEKWHLRRTNWCGEAEDPLNDLDLTLEAASLHHGDLVVLQEGRIPPKGFICVPVYLYPSPEQGMLGGGDSGMLGWITAGVNSLLHSKPDDRGDGASGVLFLGDLEISREATLLDLKTLILTLPHMKDALIPTPGFLRVRTVEGGRPARVLRGGNQTLKYLKINSATQLCVQVLPQEEDLSQSVLVLNLRRRVPNTREYTPEEELLWDTCKGATPSVLKQVIADRFVLPVERVAIAKQFPEKFQWLAIQVPKNSGKPKGKKKGGGGGGKDGGGGGANLKKPPYMLKDGDTLGVKDLQFDPHNKDDFSTSEDDAGKEELRRVEEEKRQKRQQSKNSTKGGRKERRPEVGITIHVDDFR</sequence>
<dbReference type="Pfam" id="PF25822">
    <property type="entry name" value="UBL_USP40"/>
    <property type="match status" value="1"/>
</dbReference>
<feature type="region of interest" description="Disordered" evidence="1">
    <location>
        <begin position="778"/>
        <end position="799"/>
    </location>
</feature>
<protein>
    <submittedName>
        <fullName evidence="3">USP40 protein</fullName>
    </submittedName>
</protein>
<feature type="compositionally biased region" description="Low complexity" evidence="1">
    <location>
        <begin position="790"/>
        <end position="799"/>
    </location>
</feature>
<dbReference type="PROSITE" id="PS50235">
    <property type="entry name" value="USP_3"/>
    <property type="match status" value="1"/>
</dbReference>
<feature type="compositionally biased region" description="Acidic residues" evidence="1">
    <location>
        <begin position="1"/>
        <end position="11"/>
    </location>
</feature>
<dbReference type="PROSITE" id="PS00972">
    <property type="entry name" value="USP_1"/>
    <property type="match status" value="1"/>
</dbReference>
<dbReference type="GO" id="GO:0004843">
    <property type="term" value="F:cysteine-type deubiquitinase activity"/>
    <property type="evidence" value="ECO:0007669"/>
    <property type="project" value="InterPro"/>
</dbReference>
<dbReference type="GO" id="GO:0005829">
    <property type="term" value="C:cytosol"/>
    <property type="evidence" value="ECO:0007669"/>
    <property type="project" value="TreeGrafter"/>
</dbReference>
<dbReference type="Gene3D" id="3.90.70.10">
    <property type="entry name" value="Cysteine proteinases"/>
    <property type="match status" value="2"/>
</dbReference>
<proteinExistence type="predicted"/>
<dbReference type="Pfam" id="PF00443">
    <property type="entry name" value="UCH"/>
    <property type="match status" value="1"/>
</dbReference>
<name>A0A8J9W480_BRALA</name>
<keyword evidence="4" id="KW-1185">Reference proteome</keyword>
<dbReference type="OrthoDB" id="289038at2759"/>
<dbReference type="FunFam" id="3.90.70.10:FF:000043">
    <property type="entry name" value="Ubiquitin carboxyl-terminal hydrolase 40"/>
    <property type="match status" value="1"/>
</dbReference>
<feature type="compositionally biased region" description="Gly residues" evidence="1">
    <location>
        <begin position="1193"/>
        <end position="1205"/>
    </location>
</feature>
<dbReference type="InterPro" id="IPR057763">
    <property type="entry name" value="UBL_USP40"/>
</dbReference>
<dbReference type="Proteomes" id="UP000838412">
    <property type="component" value="Chromosome 10"/>
</dbReference>
<dbReference type="PANTHER" id="PTHR24006">
    <property type="entry name" value="UBIQUITIN CARBOXYL-TERMINAL HYDROLASE"/>
    <property type="match status" value="1"/>
</dbReference>
<dbReference type="PANTHER" id="PTHR24006:SF842">
    <property type="entry name" value="UBIQUITIN CARBOXYL-TERMINAL HYDROLASE 40"/>
    <property type="match status" value="1"/>
</dbReference>
<organism evidence="3 4">
    <name type="scientific">Branchiostoma lanceolatum</name>
    <name type="common">Common lancelet</name>
    <name type="synonym">Amphioxus lanceolatum</name>
    <dbReference type="NCBI Taxonomy" id="7740"/>
    <lineage>
        <taxon>Eukaryota</taxon>
        <taxon>Metazoa</taxon>
        <taxon>Chordata</taxon>
        <taxon>Cephalochordata</taxon>
        <taxon>Leptocardii</taxon>
        <taxon>Amphioxiformes</taxon>
        <taxon>Branchiostomatidae</taxon>
        <taxon>Branchiostoma</taxon>
    </lineage>
</organism>
<evidence type="ECO:0000256" key="1">
    <source>
        <dbReference type="SAM" id="MobiDB-lite"/>
    </source>
</evidence>
<dbReference type="GO" id="GO:0016579">
    <property type="term" value="P:protein deubiquitination"/>
    <property type="evidence" value="ECO:0007669"/>
    <property type="project" value="InterPro"/>
</dbReference>
<dbReference type="InterPro" id="IPR018200">
    <property type="entry name" value="USP_CS"/>
</dbReference>
<dbReference type="EMBL" id="OV696695">
    <property type="protein sequence ID" value="CAH1239038.1"/>
    <property type="molecule type" value="Genomic_DNA"/>
</dbReference>
<reference evidence="3" key="1">
    <citation type="submission" date="2022-01" db="EMBL/GenBank/DDBJ databases">
        <authorList>
            <person name="Braso-Vives M."/>
        </authorList>
    </citation>
    <scope>NUCLEOTIDE SEQUENCE</scope>
</reference>
<dbReference type="SUPFAM" id="SSF54001">
    <property type="entry name" value="Cysteine proteinases"/>
    <property type="match status" value="1"/>
</dbReference>
<dbReference type="InterPro" id="IPR001394">
    <property type="entry name" value="Peptidase_C19_UCH"/>
</dbReference>
<dbReference type="PROSITE" id="PS00973">
    <property type="entry name" value="USP_2"/>
    <property type="match status" value="1"/>
</dbReference>
<dbReference type="InterPro" id="IPR050164">
    <property type="entry name" value="Peptidase_C19"/>
</dbReference>
<feature type="region of interest" description="Disordered" evidence="1">
    <location>
        <begin position="1"/>
        <end position="39"/>
    </location>
</feature>
<feature type="compositionally biased region" description="Basic and acidic residues" evidence="1">
    <location>
        <begin position="1244"/>
        <end position="1255"/>
    </location>
</feature>
<feature type="domain" description="USP" evidence="2">
    <location>
        <begin position="41"/>
        <end position="527"/>
    </location>
</feature>
<evidence type="ECO:0000259" key="2">
    <source>
        <dbReference type="PROSITE" id="PS50235"/>
    </source>
</evidence>
<evidence type="ECO:0000313" key="4">
    <source>
        <dbReference type="Proteomes" id="UP000838412"/>
    </source>
</evidence>
<gene>
    <name evidence="3" type="primary">USP40</name>
    <name evidence="3" type="ORF">BLAG_LOCUS3426</name>
</gene>
<evidence type="ECO:0000313" key="3">
    <source>
        <dbReference type="EMBL" id="CAH1239038.1"/>
    </source>
</evidence>
<accession>A0A8J9W480</accession>